<evidence type="ECO:0000313" key="2">
    <source>
        <dbReference type="EMBL" id="MDI1492536.1"/>
    </source>
</evidence>
<organism evidence="2 3">
    <name type="scientific">Ramalina farinacea</name>
    <dbReference type="NCBI Taxonomy" id="258253"/>
    <lineage>
        <taxon>Eukaryota</taxon>
        <taxon>Fungi</taxon>
        <taxon>Dikarya</taxon>
        <taxon>Ascomycota</taxon>
        <taxon>Pezizomycotina</taxon>
        <taxon>Lecanoromycetes</taxon>
        <taxon>OSLEUM clade</taxon>
        <taxon>Lecanoromycetidae</taxon>
        <taxon>Lecanorales</taxon>
        <taxon>Lecanorineae</taxon>
        <taxon>Ramalinaceae</taxon>
        <taxon>Ramalina</taxon>
    </lineage>
</organism>
<dbReference type="AlphaFoldDB" id="A0AA43QWC6"/>
<sequence>MKVLSPVEQVVQDAPQFPQELDQDGSLGYRVSAIRINFEDNKSRLFCNAESAMIRFRELRSGGRDLTRTTTSTKADIPDNNQPDDSELFKGPERQDTQRSYQTHKSWLGSVISPFLSRRNTDVLMPSVLENETSSAPQTFTNVYGNLQPHPPGTFVEQSPSREAPPYPIDKYGQRKFTIRDLQNIQEYEEKASEARLVLKLNSNIISQVRHYYVGIMQYEDLPTLLKRGCCKDLVRFERRIETIEGCIRLLVLRAEALMQLLADRKDLALLYLVDEINGAVLVDENRFAGFRIWAHYIVRVQSAPIPTVALQFEIQVSADALVSTK</sequence>
<dbReference type="Proteomes" id="UP001161017">
    <property type="component" value="Unassembled WGS sequence"/>
</dbReference>
<feature type="compositionally biased region" description="Polar residues" evidence="1">
    <location>
        <begin position="68"/>
        <end position="83"/>
    </location>
</feature>
<accession>A0AA43QWC6</accession>
<protein>
    <submittedName>
        <fullName evidence="2">Uncharacterized protein</fullName>
    </submittedName>
</protein>
<evidence type="ECO:0000256" key="1">
    <source>
        <dbReference type="SAM" id="MobiDB-lite"/>
    </source>
</evidence>
<keyword evidence="3" id="KW-1185">Reference proteome</keyword>
<gene>
    <name evidence="2" type="ORF">OHK93_003750</name>
</gene>
<dbReference type="EMBL" id="JAPUFD010000019">
    <property type="protein sequence ID" value="MDI1492536.1"/>
    <property type="molecule type" value="Genomic_DNA"/>
</dbReference>
<comment type="caution">
    <text evidence="2">The sequence shown here is derived from an EMBL/GenBank/DDBJ whole genome shotgun (WGS) entry which is preliminary data.</text>
</comment>
<evidence type="ECO:0000313" key="3">
    <source>
        <dbReference type="Proteomes" id="UP001161017"/>
    </source>
</evidence>
<proteinExistence type="predicted"/>
<feature type="region of interest" description="Disordered" evidence="1">
    <location>
        <begin position="65"/>
        <end position="101"/>
    </location>
</feature>
<reference evidence="2" key="1">
    <citation type="journal article" date="2023" name="Genome Biol. Evol.">
        <title>First Whole Genome Sequence and Flow Cytometry Genome Size Data for the Lichen-Forming Fungus Ramalina farinacea (Ascomycota).</title>
        <authorList>
            <person name="Llewellyn T."/>
            <person name="Mian S."/>
            <person name="Hill R."/>
            <person name="Leitch I.J."/>
            <person name="Gaya E."/>
        </authorList>
    </citation>
    <scope>NUCLEOTIDE SEQUENCE</scope>
    <source>
        <strain evidence="2">LIQ254RAFAR</strain>
    </source>
</reference>
<feature type="compositionally biased region" description="Basic and acidic residues" evidence="1">
    <location>
        <begin position="87"/>
        <end position="97"/>
    </location>
</feature>
<name>A0AA43QWC6_9LECA</name>